<feature type="transmembrane region" description="Helical" evidence="7">
    <location>
        <begin position="95"/>
        <end position="119"/>
    </location>
</feature>
<accession>A0A1L3LP40</accession>
<evidence type="ECO:0000313" key="9">
    <source>
        <dbReference type="EMBL" id="APG91849.1"/>
    </source>
</evidence>
<comment type="catalytic activity">
    <reaction evidence="7 8">
        <text>a quinone + NADH + 5 H(+)(in) = a quinol + NAD(+) + 4 H(+)(out)</text>
        <dbReference type="Rhea" id="RHEA:57888"/>
        <dbReference type="ChEBI" id="CHEBI:15378"/>
        <dbReference type="ChEBI" id="CHEBI:24646"/>
        <dbReference type="ChEBI" id="CHEBI:57540"/>
        <dbReference type="ChEBI" id="CHEBI:57945"/>
        <dbReference type="ChEBI" id="CHEBI:132124"/>
    </reaction>
</comment>
<evidence type="ECO:0000256" key="4">
    <source>
        <dbReference type="ARBA" id="ARBA00022692"/>
    </source>
</evidence>
<dbReference type="InterPro" id="IPR038430">
    <property type="entry name" value="NDAH_ubi_oxred_su3_sf"/>
</dbReference>
<keyword evidence="5 7" id="KW-1133">Transmembrane helix</keyword>
<keyword evidence="7 8" id="KW-0520">NAD</keyword>
<dbReference type="STRING" id="194963.SAMCFNEI73_Ch2571"/>
<evidence type="ECO:0000256" key="5">
    <source>
        <dbReference type="ARBA" id="ARBA00022989"/>
    </source>
</evidence>
<dbReference type="GO" id="GO:0008137">
    <property type="term" value="F:NADH dehydrogenase (ubiquinone) activity"/>
    <property type="evidence" value="ECO:0007669"/>
    <property type="project" value="InterPro"/>
</dbReference>
<evidence type="ECO:0000256" key="2">
    <source>
        <dbReference type="ARBA" id="ARBA00008472"/>
    </source>
</evidence>
<dbReference type="GO" id="GO:0005886">
    <property type="term" value="C:plasma membrane"/>
    <property type="evidence" value="ECO:0007669"/>
    <property type="project" value="UniProtKB-SubCell"/>
</dbReference>
<dbReference type="GO" id="GO:0048038">
    <property type="term" value="F:quinone binding"/>
    <property type="evidence" value="ECO:0007669"/>
    <property type="project" value="UniProtKB-KW"/>
</dbReference>
<keyword evidence="7" id="KW-1003">Cell membrane</keyword>
<comment type="similarity">
    <text evidence="2 7 8">Belongs to the complex I subunit 3 family.</text>
</comment>
<evidence type="ECO:0000313" key="10">
    <source>
        <dbReference type="Proteomes" id="UP000182306"/>
    </source>
</evidence>
<evidence type="ECO:0000256" key="1">
    <source>
        <dbReference type="ARBA" id="ARBA00004141"/>
    </source>
</evidence>
<dbReference type="Pfam" id="PF00507">
    <property type="entry name" value="Oxidored_q4"/>
    <property type="match status" value="1"/>
</dbReference>
<dbReference type="Proteomes" id="UP000182306">
    <property type="component" value="Chromosome"/>
</dbReference>
<dbReference type="InterPro" id="IPR023043">
    <property type="entry name" value="NAD(P)H_OxRDtase_bac/plastid"/>
</dbReference>
<dbReference type="InterPro" id="IPR000440">
    <property type="entry name" value="NADH_UbQ/plastoQ_OxRdtase_su3"/>
</dbReference>
<keyword evidence="6 7" id="KW-0472">Membrane</keyword>
<proteinExistence type="inferred from homology"/>
<reference evidence="9 10" key="1">
    <citation type="submission" date="2015-10" db="EMBL/GenBank/DDBJ databases">
        <title>Genomic differences between typical nodule nitrogen-fixing rhizobial strains and those coming from bean seeds.</title>
        <authorList>
            <person name="Peralta H."/>
            <person name="Aguilar-Vera A."/>
            <person name="Diaz R."/>
            <person name="Mora Y."/>
            <person name="Martinez-Batallar G."/>
            <person name="Salazar E."/>
            <person name="Vargas-Lagunas C."/>
            <person name="Encarnacion S."/>
            <person name="Girard L."/>
            <person name="Mora J."/>
        </authorList>
    </citation>
    <scope>NUCLEOTIDE SEQUENCE [LARGE SCALE GENOMIC DNA]</scope>
    <source>
        <strain evidence="9 10">CFNEI 73</strain>
    </source>
</reference>
<keyword evidence="3 7" id="KW-0813">Transport</keyword>
<sequence length="127" mass="14009">MNGACEMTAIEFLPVLVMIAGVVLVVGATLLISSLLRPSNPYPEKNMPYECGMDPAGEAAGGRFRVQFYILAILLVVFDVETMFLFPWAVVLKEIGLIGFIEMFVFIVLLLVGFAYAWLKGALEWEA</sequence>
<evidence type="ECO:0000256" key="7">
    <source>
        <dbReference type="HAMAP-Rule" id="MF_01394"/>
    </source>
</evidence>
<keyword evidence="9" id="KW-0560">Oxidoreductase</keyword>
<keyword evidence="10" id="KW-1185">Reference proteome</keyword>
<dbReference type="EC" id="7.1.1.-" evidence="7"/>
<dbReference type="GO" id="GO:0050136">
    <property type="term" value="F:NADH dehydrogenase (quinone) (non-electrogenic) activity"/>
    <property type="evidence" value="ECO:0007669"/>
    <property type="project" value="UniProtKB-UniRule"/>
</dbReference>
<dbReference type="PANTHER" id="PTHR11058:SF9">
    <property type="entry name" value="NADH-UBIQUINONE OXIDOREDUCTASE CHAIN 3"/>
    <property type="match status" value="1"/>
</dbReference>
<evidence type="ECO:0000256" key="6">
    <source>
        <dbReference type="ARBA" id="ARBA00023136"/>
    </source>
</evidence>
<feature type="transmembrane region" description="Helical" evidence="7">
    <location>
        <begin position="12"/>
        <end position="36"/>
    </location>
</feature>
<feature type="transmembrane region" description="Helical" evidence="7">
    <location>
        <begin position="68"/>
        <end position="89"/>
    </location>
</feature>
<dbReference type="EMBL" id="CP013107">
    <property type="protein sequence ID" value="APG91849.1"/>
    <property type="molecule type" value="Genomic_DNA"/>
</dbReference>
<evidence type="ECO:0000256" key="8">
    <source>
        <dbReference type="RuleBase" id="RU003639"/>
    </source>
</evidence>
<keyword evidence="7 8" id="KW-0874">Quinone</keyword>
<dbReference type="PANTHER" id="PTHR11058">
    <property type="entry name" value="NADH-UBIQUINONE OXIDOREDUCTASE CHAIN 3"/>
    <property type="match status" value="1"/>
</dbReference>
<evidence type="ECO:0000256" key="3">
    <source>
        <dbReference type="ARBA" id="ARBA00022448"/>
    </source>
</evidence>
<name>A0A1L3LP40_9HYPH</name>
<comment type="function">
    <text evidence="7">NDH-1 shuttles electrons from NADH, via FMN and iron-sulfur (Fe-S) centers, to quinones in the respiratory chain. The immediate electron acceptor for the enzyme in this species is believed to be ubiquinone. Couples the redox reaction to proton translocation (for every two electrons transferred, four hydrogen ions are translocated across the cytoplasmic membrane), and thus conserves the redox energy in a proton gradient.</text>
</comment>
<dbReference type="Gene3D" id="1.20.58.1610">
    <property type="entry name" value="NADH:ubiquinone/plastoquinone oxidoreductase, chain 3"/>
    <property type="match status" value="1"/>
</dbReference>
<dbReference type="HAMAP" id="MF_01394">
    <property type="entry name" value="NDH1_NuoA"/>
    <property type="match status" value="1"/>
</dbReference>
<keyword evidence="4 7" id="KW-0812">Transmembrane</keyword>
<organism evidence="9 10">
    <name type="scientific">Sinorhizobium americanum</name>
    <dbReference type="NCBI Taxonomy" id="194963"/>
    <lineage>
        <taxon>Bacteria</taxon>
        <taxon>Pseudomonadati</taxon>
        <taxon>Pseudomonadota</taxon>
        <taxon>Alphaproteobacteria</taxon>
        <taxon>Hyphomicrobiales</taxon>
        <taxon>Rhizobiaceae</taxon>
        <taxon>Sinorhizobium/Ensifer group</taxon>
        <taxon>Sinorhizobium</taxon>
    </lineage>
</organism>
<dbReference type="GO" id="GO:0030964">
    <property type="term" value="C:NADH dehydrogenase complex"/>
    <property type="evidence" value="ECO:0007669"/>
    <property type="project" value="TreeGrafter"/>
</dbReference>
<gene>
    <name evidence="7 9" type="primary">nuoA</name>
    <name evidence="9" type="ORF">SAMCFNEI73_Ch2571</name>
</gene>
<dbReference type="AlphaFoldDB" id="A0A1L3LP40"/>
<dbReference type="KEGG" id="same:SAMCFNEI73_Ch2571"/>
<keyword evidence="7" id="KW-1278">Translocase</keyword>
<keyword evidence="7" id="KW-0830">Ubiquinone</keyword>
<comment type="subcellular location">
    <subcellularLocation>
        <location evidence="7 8">Cell membrane</location>
        <topology evidence="7 8">Multi-pass membrane protein</topology>
    </subcellularLocation>
    <subcellularLocation>
        <location evidence="1">Membrane</location>
        <topology evidence="1">Multi-pass membrane protein</topology>
    </subcellularLocation>
</comment>
<protein>
    <recommendedName>
        <fullName evidence="7">NADH-quinone oxidoreductase subunit A</fullName>
        <ecNumber evidence="7">7.1.1.-</ecNumber>
    </recommendedName>
    <alternativeName>
        <fullName evidence="7">NADH dehydrogenase I subunit A</fullName>
    </alternativeName>
    <alternativeName>
        <fullName evidence="7">NDH-1 subunit A</fullName>
    </alternativeName>
    <alternativeName>
        <fullName evidence="7">NUO1</fullName>
    </alternativeName>
</protein>
<comment type="subunit">
    <text evidence="7">NDH-1 is composed of 14 different subunits. Subunits NuoA, H, J, K, L, M, N constitute the membrane sector of the complex.</text>
</comment>